<dbReference type="GO" id="GO:0046316">
    <property type="term" value="F:gluconokinase activity"/>
    <property type="evidence" value="ECO:0007669"/>
    <property type="project" value="UniProtKB-EC"/>
</dbReference>
<dbReference type="GO" id="GO:0005737">
    <property type="term" value="C:cytoplasm"/>
    <property type="evidence" value="ECO:0007669"/>
    <property type="project" value="TreeGrafter"/>
</dbReference>
<dbReference type="Proteomes" id="UP001142610">
    <property type="component" value="Unassembled WGS sequence"/>
</dbReference>
<sequence>MASGETRLLVVMGPSGAGKSTVGVLAARRLGVPFYEGDAYHSAENVELIGAGIPLTMKERRPWIAAIGEAVGEDAPELGVLACSALNHEIRSVMEELIPAALTFAVLDVPEAELLERLKERQGHFAGPDLLRSQLDAMDDMDGIERLDGMLPPEELGRKAAELMRS</sequence>
<keyword evidence="4" id="KW-0808">Transferase</keyword>
<reference evidence="9" key="1">
    <citation type="submission" date="2022-07" db="EMBL/GenBank/DDBJ databases">
        <title>Parvularcula maris sp. nov., an algicidal bacterium isolated from seawater.</title>
        <authorList>
            <person name="Li F."/>
        </authorList>
    </citation>
    <scope>NUCLEOTIDE SEQUENCE</scope>
    <source>
        <strain evidence="9">BGMRC 0090</strain>
    </source>
</reference>
<dbReference type="EMBL" id="JANIBC010000003">
    <property type="protein sequence ID" value="MCQ8184938.1"/>
    <property type="molecule type" value="Genomic_DNA"/>
</dbReference>
<proteinExistence type="inferred from homology"/>
<dbReference type="InterPro" id="IPR031322">
    <property type="entry name" value="Shikimate/glucono_kinase"/>
</dbReference>
<evidence type="ECO:0000313" key="10">
    <source>
        <dbReference type="Proteomes" id="UP001142610"/>
    </source>
</evidence>
<evidence type="ECO:0000256" key="6">
    <source>
        <dbReference type="ARBA" id="ARBA00022777"/>
    </source>
</evidence>
<evidence type="ECO:0000256" key="2">
    <source>
        <dbReference type="ARBA" id="ARBA00008420"/>
    </source>
</evidence>
<evidence type="ECO:0000256" key="1">
    <source>
        <dbReference type="ARBA" id="ARBA00004761"/>
    </source>
</evidence>
<comment type="similarity">
    <text evidence="2">Belongs to the gluconokinase GntK/GntV family.</text>
</comment>
<comment type="catalytic activity">
    <reaction evidence="8">
        <text>D-gluconate + ATP = 6-phospho-D-gluconate + ADP + H(+)</text>
        <dbReference type="Rhea" id="RHEA:19433"/>
        <dbReference type="ChEBI" id="CHEBI:15378"/>
        <dbReference type="ChEBI" id="CHEBI:18391"/>
        <dbReference type="ChEBI" id="CHEBI:30616"/>
        <dbReference type="ChEBI" id="CHEBI:58759"/>
        <dbReference type="ChEBI" id="CHEBI:456216"/>
        <dbReference type="EC" id="2.7.1.12"/>
    </reaction>
</comment>
<keyword evidence="5" id="KW-0547">Nucleotide-binding</keyword>
<evidence type="ECO:0000256" key="7">
    <source>
        <dbReference type="ARBA" id="ARBA00022840"/>
    </source>
</evidence>
<evidence type="ECO:0000256" key="4">
    <source>
        <dbReference type="ARBA" id="ARBA00022679"/>
    </source>
</evidence>
<dbReference type="InterPro" id="IPR006001">
    <property type="entry name" value="Therm_gnt_kin"/>
</dbReference>
<dbReference type="AlphaFoldDB" id="A0A9X2RJN9"/>
<keyword evidence="7" id="KW-0067">ATP-binding</keyword>
<keyword evidence="6" id="KW-0418">Kinase</keyword>
<dbReference type="GO" id="GO:0005524">
    <property type="term" value="F:ATP binding"/>
    <property type="evidence" value="ECO:0007669"/>
    <property type="project" value="UniProtKB-KW"/>
</dbReference>
<organism evidence="9 10">
    <name type="scientific">Parvularcula maris</name>
    <dbReference type="NCBI Taxonomy" id="2965077"/>
    <lineage>
        <taxon>Bacteria</taxon>
        <taxon>Pseudomonadati</taxon>
        <taxon>Pseudomonadota</taxon>
        <taxon>Alphaproteobacteria</taxon>
        <taxon>Parvularculales</taxon>
        <taxon>Parvularculaceae</taxon>
        <taxon>Parvularcula</taxon>
    </lineage>
</organism>
<dbReference type="EC" id="2.7.1.12" evidence="3"/>
<dbReference type="PANTHER" id="PTHR43442:SF3">
    <property type="entry name" value="GLUCONOKINASE-RELATED"/>
    <property type="match status" value="1"/>
</dbReference>
<dbReference type="Pfam" id="PF01202">
    <property type="entry name" value="SKI"/>
    <property type="match status" value="1"/>
</dbReference>
<evidence type="ECO:0000256" key="3">
    <source>
        <dbReference type="ARBA" id="ARBA00012054"/>
    </source>
</evidence>
<dbReference type="PANTHER" id="PTHR43442">
    <property type="entry name" value="GLUCONOKINASE-RELATED"/>
    <property type="match status" value="1"/>
</dbReference>
<keyword evidence="10" id="KW-1185">Reference proteome</keyword>
<dbReference type="SUPFAM" id="SSF52540">
    <property type="entry name" value="P-loop containing nucleoside triphosphate hydrolases"/>
    <property type="match status" value="1"/>
</dbReference>
<dbReference type="InterPro" id="IPR027417">
    <property type="entry name" value="P-loop_NTPase"/>
</dbReference>
<evidence type="ECO:0000313" key="9">
    <source>
        <dbReference type="EMBL" id="MCQ8184938.1"/>
    </source>
</evidence>
<accession>A0A9X2RJN9</accession>
<name>A0A9X2RJN9_9PROT</name>
<protein>
    <recommendedName>
        <fullName evidence="3">gluconokinase</fullName>
        <ecNumber evidence="3">2.7.1.12</ecNumber>
    </recommendedName>
</protein>
<gene>
    <name evidence="9" type="ORF">NOG11_05990</name>
</gene>
<dbReference type="GO" id="GO:0005975">
    <property type="term" value="P:carbohydrate metabolic process"/>
    <property type="evidence" value="ECO:0007669"/>
    <property type="project" value="InterPro"/>
</dbReference>
<dbReference type="Gene3D" id="3.40.50.300">
    <property type="entry name" value="P-loop containing nucleotide triphosphate hydrolases"/>
    <property type="match status" value="1"/>
</dbReference>
<dbReference type="RefSeq" id="WP_256618799.1">
    <property type="nucleotide sequence ID" value="NZ_JANIBC010000003.1"/>
</dbReference>
<evidence type="ECO:0000256" key="8">
    <source>
        <dbReference type="ARBA" id="ARBA00048090"/>
    </source>
</evidence>
<comment type="caution">
    <text evidence="9">The sequence shown here is derived from an EMBL/GenBank/DDBJ whole genome shotgun (WGS) entry which is preliminary data.</text>
</comment>
<dbReference type="CDD" id="cd02021">
    <property type="entry name" value="GntK"/>
    <property type="match status" value="1"/>
</dbReference>
<evidence type="ECO:0000256" key="5">
    <source>
        <dbReference type="ARBA" id="ARBA00022741"/>
    </source>
</evidence>
<comment type="pathway">
    <text evidence="1">Carbohydrate acid metabolism.</text>
</comment>